<sequence>KVGETVADDQGNFSVELIPPKANGEALSADATDNAGNTGPTAPFDAPDITAAQTPVITGVVDDAPGVTGPVSQNGLTNDNTPTINGTGEPGTTITLYSGNTVLGTALVSANGQWSITLETALPDGGHVLTATAVDANNNLSGTSNTWSITVDTAAPGAPAITQVIDDVPGRTGALDTNETTNDTLPTLNGTGEPGSTVTIRLDGQDIGTAVVNSGGAWTFTPATPLVNGQHTFTVVASDAAGNASAPSAGFTLTVDTTPPPAATIDTVSDNVGPVQLPLNSGDTTDDTLPQLQGTAPDGTTITIYDGTTLL</sequence>
<evidence type="ECO:0000259" key="3">
    <source>
        <dbReference type="Pfam" id="PF19077"/>
    </source>
</evidence>
<dbReference type="AlphaFoldDB" id="A0AAW6NJA2"/>
<proteinExistence type="predicted"/>
<evidence type="ECO:0000313" key="5">
    <source>
        <dbReference type="Proteomes" id="UP001215180"/>
    </source>
</evidence>
<feature type="region of interest" description="Disordered" evidence="1">
    <location>
        <begin position="60"/>
        <end position="89"/>
    </location>
</feature>
<gene>
    <name evidence="4" type="ORF">P3S46_03050</name>
</gene>
<dbReference type="Gene3D" id="3.30.420.430">
    <property type="match status" value="3"/>
</dbReference>
<feature type="domain" description="Bacterial Ig-like" evidence="3">
    <location>
        <begin position="171"/>
        <end position="257"/>
    </location>
</feature>
<dbReference type="Proteomes" id="UP001215180">
    <property type="component" value="Unassembled WGS sequence"/>
</dbReference>
<reference evidence="4" key="1">
    <citation type="submission" date="2023-03" db="EMBL/GenBank/DDBJ databases">
        <title>A Study on Prevalence and Characterization of Enterobacter cloacae strains in China.</title>
        <authorList>
            <person name="Zheng Z."/>
        </authorList>
    </citation>
    <scope>NUCLEOTIDE SEQUENCE</scope>
    <source>
        <strain evidence="4">EC77</strain>
    </source>
</reference>
<accession>A0AAW6NJA2</accession>
<feature type="domain" description="Bacterial Ig" evidence="2">
    <location>
        <begin position="2"/>
        <end position="48"/>
    </location>
</feature>
<comment type="caution">
    <text evidence="4">The sequence shown here is derived from an EMBL/GenBank/DDBJ whole genome shotgun (WGS) entry which is preliminary data.</text>
</comment>
<organism evidence="4 5">
    <name type="scientific">Enterobacter cloacae</name>
    <dbReference type="NCBI Taxonomy" id="550"/>
    <lineage>
        <taxon>Bacteria</taxon>
        <taxon>Pseudomonadati</taxon>
        <taxon>Pseudomonadota</taxon>
        <taxon>Gammaproteobacteria</taxon>
        <taxon>Enterobacterales</taxon>
        <taxon>Enterobacteriaceae</taxon>
        <taxon>Enterobacter</taxon>
        <taxon>Enterobacter cloacae complex</taxon>
    </lineage>
</organism>
<name>A0AAW6NJA2_ENTCL</name>
<dbReference type="NCBIfam" id="NF033510">
    <property type="entry name" value="Ca_tandemer"/>
    <property type="match status" value="2"/>
</dbReference>
<dbReference type="Pfam" id="PF17936">
    <property type="entry name" value="Big_6"/>
    <property type="match status" value="1"/>
</dbReference>
<evidence type="ECO:0000256" key="1">
    <source>
        <dbReference type="SAM" id="MobiDB-lite"/>
    </source>
</evidence>
<evidence type="ECO:0000259" key="2">
    <source>
        <dbReference type="Pfam" id="PF17936"/>
    </source>
</evidence>
<feature type="domain" description="Bacterial Ig-like" evidence="3">
    <location>
        <begin position="68"/>
        <end position="153"/>
    </location>
</feature>
<dbReference type="InterPro" id="IPR041498">
    <property type="entry name" value="Big_6"/>
</dbReference>
<protein>
    <submittedName>
        <fullName evidence="4">Ig-like domain-containing protein</fullName>
    </submittedName>
</protein>
<dbReference type="InterPro" id="IPR044016">
    <property type="entry name" value="Big_13"/>
</dbReference>
<feature type="non-terminal residue" evidence="4">
    <location>
        <position position="1"/>
    </location>
</feature>
<evidence type="ECO:0000313" key="4">
    <source>
        <dbReference type="EMBL" id="MDF3636197.1"/>
    </source>
</evidence>
<feature type="region of interest" description="Disordered" evidence="1">
    <location>
        <begin position="1"/>
        <end position="48"/>
    </location>
</feature>
<feature type="non-terminal residue" evidence="4">
    <location>
        <position position="311"/>
    </location>
</feature>
<dbReference type="Pfam" id="PF19077">
    <property type="entry name" value="Big_13"/>
    <property type="match status" value="2"/>
</dbReference>
<dbReference type="RefSeq" id="WP_276201083.1">
    <property type="nucleotide sequence ID" value="NZ_JARJGR010000425.1"/>
</dbReference>
<feature type="compositionally biased region" description="Polar residues" evidence="1">
    <location>
        <begin position="70"/>
        <end position="89"/>
    </location>
</feature>
<dbReference type="EMBL" id="JARJGR010000425">
    <property type="protein sequence ID" value="MDF3636197.1"/>
    <property type="molecule type" value="Genomic_DNA"/>
</dbReference>